<gene>
    <name evidence="3" type="ORF">GCM10009789_40180</name>
</gene>
<dbReference type="NCBIfam" id="TIGR01891">
    <property type="entry name" value="amidohydrolases"/>
    <property type="match status" value="1"/>
</dbReference>
<proteinExistence type="inferred from homology"/>
<dbReference type="SUPFAM" id="SSF53187">
    <property type="entry name" value="Zn-dependent exopeptidases"/>
    <property type="match status" value="1"/>
</dbReference>
<dbReference type="InterPro" id="IPR017439">
    <property type="entry name" value="Amidohydrolase"/>
</dbReference>
<evidence type="ECO:0000259" key="2">
    <source>
        <dbReference type="Pfam" id="PF07687"/>
    </source>
</evidence>
<dbReference type="PANTHER" id="PTHR30575">
    <property type="entry name" value="PEPTIDASE M20"/>
    <property type="match status" value="1"/>
</dbReference>
<organism evidence="3 4">
    <name type="scientific">Kribbella sancticallisti</name>
    <dbReference type="NCBI Taxonomy" id="460087"/>
    <lineage>
        <taxon>Bacteria</taxon>
        <taxon>Bacillati</taxon>
        <taxon>Actinomycetota</taxon>
        <taxon>Actinomycetes</taxon>
        <taxon>Propionibacteriales</taxon>
        <taxon>Kribbellaceae</taxon>
        <taxon>Kribbella</taxon>
    </lineage>
</organism>
<dbReference type="CDD" id="cd03887">
    <property type="entry name" value="M20_Acy1L2"/>
    <property type="match status" value="1"/>
</dbReference>
<dbReference type="RefSeq" id="WP_344216033.1">
    <property type="nucleotide sequence ID" value="NZ_BAAAOS010000022.1"/>
</dbReference>
<accession>A0ABN2DPF1</accession>
<feature type="domain" description="Peptidase M20 dimerisation" evidence="2">
    <location>
        <begin position="169"/>
        <end position="260"/>
    </location>
</feature>
<dbReference type="Gene3D" id="3.30.70.360">
    <property type="match status" value="1"/>
</dbReference>
<dbReference type="Pfam" id="PF01546">
    <property type="entry name" value="Peptidase_M20"/>
    <property type="match status" value="1"/>
</dbReference>
<dbReference type="EMBL" id="BAAAOS010000022">
    <property type="protein sequence ID" value="GAA1582383.1"/>
    <property type="molecule type" value="Genomic_DNA"/>
</dbReference>
<evidence type="ECO:0000313" key="4">
    <source>
        <dbReference type="Proteomes" id="UP001500393"/>
    </source>
</evidence>
<dbReference type="InterPro" id="IPR036264">
    <property type="entry name" value="Bact_exopeptidase_dim_dom"/>
</dbReference>
<keyword evidence="4" id="KW-1185">Reference proteome</keyword>
<dbReference type="Proteomes" id="UP001500393">
    <property type="component" value="Unassembled WGS sequence"/>
</dbReference>
<sequence>MTSIKAALAERVHAASDDLIALSHRIHAHPETAFEEIRACGWVGDLLEAHGLPVEQGVYELPTAVRATVGSGPVHVVICLEYDALPGVGHACGHNVIAAAGAGAGLALAPLVDDLGLTLTVLGTPAEENGGGKIIMLERGAFDGVDAAMMVHPAPYELDQMPCRAYVPMDVTYRGKAAHASAFPEAGLNAADALTVAQVGIGLLRQHLHPGDRVHGIVRHGGDAPNVVPDRTSGQWYVRAPDLDRLEVLVDRVNSCFRAGAEATGCGVSVESGRTYSHFTHSEELAYWYRSNAEALGRGFADFSAATLERMAGSTDMANVSLVCPAIHPTLNISSGDAVNHQPEFAAACAAPPADWAALDGATAMAWTCADLADAAASKERT</sequence>
<protein>
    <recommendedName>
        <fullName evidence="1">Peptidase M20 domain-containing protein 2</fullName>
    </recommendedName>
</protein>
<name>A0ABN2DPF1_9ACTN</name>
<dbReference type="Gene3D" id="3.40.630.10">
    <property type="entry name" value="Zn peptidases"/>
    <property type="match status" value="1"/>
</dbReference>
<reference evidence="3 4" key="1">
    <citation type="journal article" date="2019" name="Int. J. Syst. Evol. Microbiol.">
        <title>The Global Catalogue of Microorganisms (GCM) 10K type strain sequencing project: providing services to taxonomists for standard genome sequencing and annotation.</title>
        <authorList>
            <consortium name="The Broad Institute Genomics Platform"/>
            <consortium name="The Broad Institute Genome Sequencing Center for Infectious Disease"/>
            <person name="Wu L."/>
            <person name="Ma J."/>
        </authorList>
    </citation>
    <scope>NUCLEOTIDE SEQUENCE [LARGE SCALE GENOMIC DNA]</scope>
    <source>
        <strain evidence="3 4">JCM 14969</strain>
    </source>
</reference>
<dbReference type="Pfam" id="PF07687">
    <property type="entry name" value="M20_dimer"/>
    <property type="match status" value="1"/>
</dbReference>
<dbReference type="InterPro" id="IPR002933">
    <property type="entry name" value="Peptidase_M20"/>
</dbReference>
<dbReference type="InterPro" id="IPR011650">
    <property type="entry name" value="Peptidase_M20_dimer"/>
</dbReference>
<dbReference type="PANTHER" id="PTHR30575:SF0">
    <property type="entry name" value="XAA-ARG DIPEPTIDASE"/>
    <property type="match status" value="1"/>
</dbReference>
<comment type="caution">
    <text evidence="3">The sequence shown here is derived from an EMBL/GenBank/DDBJ whole genome shotgun (WGS) entry which is preliminary data.</text>
</comment>
<dbReference type="InterPro" id="IPR017144">
    <property type="entry name" value="Xaa-Arg_dipeptidase"/>
</dbReference>
<evidence type="ECO:0000256" key="1">
    <source>
        <dbReference type="PIRNR" id="PIRNR037226"/>
    </source>
</evidence>
<dbReference type="SUPFAM" id="SSF55031">
    <property type="entry name" value="Bacterial exopeptidase dimerisation domain"/>
    <property type="match status" value="1"/>
</dbReference>
<evidence type="ECO:0000313" key="3">
    <source>
        <dbReference type="EMBL" id="GAA1582383.1"/>
    </source>
</evidence>
<comment type="similarity">
    <text evidence="1">Belongs to the peptidase M20A family.</text>
</comment>
<dbReference type="PIRSF" id="PIRSF037226">
    <property type="entry name" value="Amidohydrolase_ACY1L2_prd"/>
    <property type="match status" value="1"/>
</dbReference>
<dbReference type="InterPro" id="IPR052030">
    <property type="entry name" value="Peptidase_M20/M20A_hydrolases"/>
</dbReference>